<keyword evidence="2" id="KW-1185">Reference proteome</keyword>
<evidence type="ECO:0000313" key="2">
    <source>
        <dbReference type="Proteomes" id="UP001497680"/>
    </source>
</evidence>
<dbReference type="Proteomes" id="UP001497680">
    <property type="component" value="Unassembled WGS sequence"/>
</dbReference>
<sequence>MPTIQQARRKTAQPSRAQIQTPNARPSSASKPSAPAQSHKPITTATRSAPTRSSSHNNTSAQAQAQNGRPLEAAAILSNPRLRQVTGLHPRKATWWNGVQPPLDELARLQWVMSLPDVYPVKRPKGHLRAGRPGMQH</sequence>
<proteinExistence type="predicted"/>
<organism evidence="1 2">
    <name type="scientific">Hypoxylon rubiginosum</name>
    <dbReference type="NCBI Taxonomy" id="110542"/>
    <lineage>
        <taxon>Eukaryota</taxon>
        <taxon>Fungi</taxon>
        <taxon>Dikarya</taxon>
        <taxon>Ascomycota</taxon>
        <taxon>Pezizomycotina</taxon>
        <taxon>Sordariomycetes</taxon>
        <taxon>Xylariomycetidae</taxon>
        <taxon>Xylariales</taxon>
        <taxon>Hypoxylaceae</taxon>
        <taxon>Hypoxylon</taxon>
    </lineage>
</organism>
<comment type="caution">
    <text evidence="1">The sequence shown here is derived from an EMBL/GenBank/DDBJ whole genome shotgun (WGS) entry which is preliminary data.</text>
</comment>
<reference evidence="1 2" key="1">
    <citation type="journal article" date="2022" name="New Phytol.">
        <title>Ecological generalism drives hyperdiversity of secondary metabolite gene clusters in xylarialean endophytes.</title>
        <authorList>
            <person name="Franco M.E.E."/>
            <person name="Wisecaver J.H."/>
            <person name="Arnold A.E."/>
            <person name="Ju Y.M."/>
            <person name="Slot J.C."/>
            <person name="Ahrendt S."/>
            <person name="Moore L.P."/>
            <person name="Eastman K.E."/>
            <person name="Scott K."/>
            <person name="Konkel Z."/>
            <person name="Mondo S.J."/>
            <person name="Kuo A."/>
            <person name="Hayes R.D."/>
            <person name="Haridas S."/>
            <person name="Andreopoulos B."/>
            <person name="Riley R."/>
            <person name="LaButti K."/>
            <person name="Pangilinan J."/>
            <person name="Lipzen A."/>
            <person name="Amirebrahimi M."/>
            <person name="Yan J."/>
            <person name="Adam C."/>
            <person name="Keymanesh K."/>
            <person name="Ng V."/>
            <person name="Louie K."/>
            <person name="Northen T."/>
            <person name="Drula E."/>
            <person name="Henrissat B."/>
            <person name="Hsieh H.M."/>
            <person name="Youens-Clark K."/>
            <person name="Lutzoni F."/>
            <person name="Miadlikowska J."/>
            <person name="Eastwood D.C."/>
            <person name="Hamelin R.C."/>
            <person name="Grigoriev I.V."/>
            <person name="U'Ren J.M."/>
        </authorList>
    </citation>
    <scope>NUCLEOTIDE SEQUENCE [LARGE SCALE GENOMIC DNA]</scope>
    <source>
        <strain evidence="1 2">ER1909</strain>
    </source>
</reference>
<evidence type="ECO:0000313" key="1">
    <source>
        <dbReference type="EMBL" id="KAI6093037.1"/>
    </source>
</evidence>
<protein>
    <submittedName>
        <fullName evidence="1">Uncharacterized protein</fullName>
    </submittedName>
</protein>
<gene>
    <name evidence="1" type="ORF">F4821DRAFT_253784</name>
</gene>
<name>A0ACC0DJV6_9PEZI</name>
<accession>A0ACC0DJV6</accession>
<dbReference type="EMBL" id="MU394282">
    <property type="protein sequence ID" value="KAI6093037.1"/>
    <property type="molecule type" value="Genomic_DNA"/>
</dbReference>